<accession>A0A165XBT2</accession>
<feature type="non-terminal residue" evidence="1">
    <location>
        <position position="1"/>
    </location>
</feature>
<dbReference type="EMBL" id="KV428399">
    <property type="protein sequence ID" value="KZT32036.1"/>
    <property type="molecule type" value="Genomic_DNA"/>
</dbReference>
<evidence type="ECO:0000313" key="2">
    <source>
        <dbReference type="Proteomes" id="UP000076798"/>
    </source>
</evidence>
<dbReference type="AlphaFoldDB" id="A0A165XBT2"/>
<organism evidence="1 2">
    <name type="scientific">Sistotremastrum suecicum HHB10207 ss-3</name>
    <dbReference type="NCBI Taxonomy" id="1314776"/>
    <lineage>
        <taxon>Eukaryota</taxon>
        <taxon>Fungi</taxon>
        <taxon>Dikarya</taxon>
        <taxon>Basidiomycota</taxon>
        <taxon>Agaricomycotina</taxon>
        <taxon>Agaricomycetes</taxon>
        <taxon>Sistotremastrales</taxon>
        <taxon>Sistotremastraceae</taxon>
        <taxon>Sistotremastrum</taxon>
    </lineage>
</organism>
<gene>
    <name evidence="1" type="ORF">SISSUDRAFT_592673</name>
</gene>
<sequence length="172" mass="19331">LPFRLREFIGNGNTKIIICLRARLCYDSPPPHPIFRLAFVLRSPSPRNCGEDNPFISPGYPATYPTIGLFCRYYLTCRKVKQKSWDIGNATASEIPARLTANGDVVWDWGLQLRLLVTLSSTSPLVVSLHLGILTFTRYKVCAQTGPPHGVVTKLLIMGTRLYEKRTRHCGL</sequence>
<proteinExistence type="predicted"/>
<dbReference type="Proteomes" id="UP000076798">
    <property type="component" value="Unassembled WGS sequence"/>
</dbReference>
<keyword evidence="2" id="KW-1185">Reference proteome</keyword>
<reference evidence="1 2" key="1">
    <citation type="journal article" date="2016" name="Mol. Biol. Evol.">
        <title>Comparative Genomics of Early-Diverging Mushroom-Forming Fungi Provides Insights into the Origins of Lignocellulose Decay Capabilities.</title>
        <authorList>
            <person name="Nagy L.G."/>
            <person name="Riley R."/>
            <person name="Tritt A."/>
            <person name="Adam C."/>
            <person name="Daum C."/>
            <person name="Floudas D."/>
            <person name="Sun H."/>
            <person name="Yadav J.S."/>
            <person name="Pangilinan J."/>
            <person name="Larsson K.H."/>
            <person name="Matsuura K."/>
            <person name="Barry K."/>
            <person name="Labutti K."/>
            <person name="Kuo R."/>
            <person name="Ohm R.A."/>
            <person name="Bhattacharya S.S."/>
            <person name="Shirouzu T."/>
            <person name="Yoshinaga Y."/>
            <person name="Martin F.M."/>
            <person name="Grigoriev I.V."/>
            <person name="Hibbett D.S."/>
        </authorList>
    </citation>
    <scope>NUCLEOTIDE SEQUENCE [LARGE SCALE GENOMIC DNA]</scope>
    <source>
        <strain evidence="1 2">HHB10207 ss-3</strain>
    </source>
</reference>
<evidence type="ECO:0000313" key="1">
    <source>
        <dbReference type="EMBL" id="KZT32036.1"/>
    </source>
</evidence>
<name>A0A165XBT2_9AGAM</name>
<protein>
    <submittedName>
        <fullName evidence="1">Uncharacterized protein</fullName>
    </submittedName>
</protein>